<keyword evidence="4 7" id="KW-0067">ATP-binding</keyword>
<comment type="caution">
    <text evidence="11">The sequence shown here is derived from an EMBL/GenBank/DDBJ whole genome shotgun (WGS) entry which is preliminary data.</text>
</comment>
<dbReference type="InterPro" id="IPR011545">
    <property type="entry name" value="DEAD/DEAH_box_helicase_dom"/>
</dbReference>
<dbReference type="GO" id="GO:0016787">
    <property type="term" value="F:hydrolase activity"/>
    <property type="evidence" value="ECO:0007669"/>
    <property type="project" value="UniProtKB-KW"/>
</dbReference>
<keyword evidence="2 7" id="KW-0378">Hydrolase</keyword>
<reference evidence="11 12" key="1">
    <citation type="journal article" date="2016" name="Nat. Commun.">
        <title>Thousands of microbial genomes shed light on interconnected biogeochemical processes in an aquifer system.</title>
        <authorList>
            <person name="Anantharaman K."/>
            <person name="Brown C.T."/>
            <person name="Hug L.A."/>
            <person name="Sharon I."/>
            <person name="Castelle C.J."/>
            <person name="Probst A.J."/>
            <person name="Thomas B.C."/>
            <person name="Singh A."/>
            <person name="Wilkins M.J."/>
            <person name="Karaoz U."/>
            <person name="Brodie E.L."/>
            <person name="Williams K.H."/>
            <person name="Hubbard S.S."/>
            <person name="Banfield J.F."/>
        </authorList>
    </citation>
    <scope>NUCLEOTIDE SEQUENCE [LARGE SCALE GENOMIC DNA]</scope>
</reference>
<feature type="short sequence motif" description="Q motif" evidence="6">
    <location>
        <begin position="9"/>
        <end position="37"/>
    </location>
</feature>
<accession>A0A1G2CBU6</accession>
<evidence type="ECO:0000259" key="10">
    <source>
        <dbReference type="PROSITE" id="PS51195"/>
    </source>
</evidence>
<dbReference type="GO" id="GO:0005524">
    <property type="term" value="F:ATP binding"/>
    <property type="evidence" value="ECO:0007669"/>
    <property type="project" value="UniProtKB-KW"/>
</dbReference>
<dbReference type="CDD" id="cd18787">
    <property type="entry name" value="SF2_C_DEAD"/>
    <property type="match status" value="1"/>
</dbReference>
<dbReference type="SMART" id="SM00487">
    <property type="entry name" value="DEXDc"/>
    <property type="match status" value="1"/>
</dbReference>
<dbReference type="PANTHER" id="PTHR47959">
    <property type="entry name" value="ATP-DEPENDENT RNA HELICASE RHLE-RELATED"/>
    <property type="match status" value="1"/>
</dbReference>
<feature type="domain" description="DEAD-box RNA helicase Q" evidence="10">
    <location>
        <begin position="9"/>
        <end position="37"/>
    </location>
</feature>
<dbReference type="InterPro" id="IPR014001">
    <property type="entry name" value="Helicase_ATP-bd"/>
</dbReference>
<dbReference type="GO" id="GO:0003724">
    <property type="term" value="F:RNA helicase activity"/>
    <property type="evidence" value="ECO:0007669"/>
    <property type="project" value="InterPro"/>
</dbReference>
<dbReference type="Gene3D" id="3.40.50.300">
    <property type="entry name" value="P-loop containing nucleotide triphosphate hydrolases"/>
    <property type="match status" value="2"/>
</dbReference>
<dbReference type="InterPro" id="IPR001650">
    <property type="entry name" value="Helicase_C-like"/>
</dbReference>
<evidence type="ECO:0000256" key="6">
    <source>
        <dbReference type="PROSITE-ProRule" id="PRU00552"/>
    </source>
</evidence>
<dbReference type="PROSITE" id="PS51192">
    <property type="entry name" value="HELICASE_ATP_BIND_1"/>
    <property type="match status" value="1"/>
</dbReference>
<evidence type="ECO:0000259" key="9">
    <source>
        <dbReference type="PROSITE" id="PS51194"/>
    </source>
</evidence>
<evidence type="ECO:0000256" key="1">
    <source>
        <dbReference type="ARBA" id="ARBA00022741"/>
    </source>
</evidence>
<evidence type="ECO:0000313" key="11">
    <source>
        <dbReference type="EMBL" id="OGY98854.1"/>
    </source>
</evidence>
<feature type="domain" description="Helicase ATP-binding" evidence="8">
    <location>
        <begin position="40"/>
        <end position="208"/>
    </location>
</feature>
<dbReference type="GO" id="GO:0005829">
    <property type="term" value="C:cytosol"/>
    <property type="evidence" value="ECO:0007669"/>
    <property type="project" value="TreeGrafter"/>
</dbReference>
<dbReference type="EMBL" id="MHKY01000025">
    <property type="protein sequence ID" value="OGY98854.1"/>
    <property type="molecule type" value="Genomic_DNA"/>
</dbReference>
<dbReference type="PANTHER" id="PTHR47959:SF13">
    <property type="entry name" value="ATP-DEPENDENT RNA HELICASE RHLE"/>
    <property type="match status" value="1"/>
</dbReference>
<dbReference type="PROSITE" id="PS51194">
    <property type="entry name" value="HELICASE_CTER"/>
    <property type="match status" value="1"/>
</dbReference>
<evidence type="ECO:0000313" key="12">
    <source>
        <dbReference type="Proteomes" id="UP000178796"/>
    </source>
</evidence>
<dbReference type="Pfam" id="PF00271">
    <property type="entry name" value="Helicase_C"/>
    <property type="match status" value="1"/>
</dbReference>
<keyword evidence="3 7" id="KW-0347">Helicase</keyword>
<protein>
    <recommendedName>
        <fullName evidence="13">DEAD/DEAH box helicase</fullName>
    </recommendedName>
</protein>
<name>A0A1G2CBU6_9BACT</name>
<dbReference type="InterPro" id="IPR044742">
    <property type="entry name" value="DEAD/DEAH_RhlB"/>
</dbReference>
<dbReference type="SMART" id="SM00490">
    <property type="entry name" value="HELICc"/>
    <property type="match status" value="1"/>
</dbReference>
<dbReference type="InterPro" id="IPR014014">
    <property type="entry name" value="RNA_helicase_DEAD_Q_motif"/>
</dbReference>
<dbReference type="AlphaFoldDB" id="A0A1G2CBU6"/>
<dbReference type="InterPro" id="IPR027417">
    <property type="entry name" value="P-loop_NTPase"/>
</dbReference>
<sequence length="411" mass="45442">MPNTNESARAFESLGISPAVLGRITRLGFKQPTPIQLQSIPHVLEGKDLIGIAQTGTGKTGAFMVPILTKLGGGNGIRVLVLAPTRELALQIHEMTKKLAEPHIRIVTLIGGAAMRPQEDALRRRPDIVIATPGRLIDHLNRKTIRLETLRVLVLDEADRMLDMGFLPQVTRILDHVPKERQTMLFSATMPNDIVTLSSRYMLNPVQVAVARSGETATRVTQEVFEVARERKLDLLLHILKQNEGKTALVFVRTKHGADKIARILFREGVSVTAIHSNRSLNQRLKALEGFRRGVYRVLIATDIASRGIDVANINLVVNFDMPHVAEDYVHRIGRTARVAATGHAMSFVSGDERPQLRAIERLIQKEIPRGAMPEHIPALPPAIAHPSRPAVRRFGGRRFGGRGGSRGWGR</sequence>
<evidence type="ECO:0008006" key="13">
    <source>
        <dbReference type="Google" id="ProtNLM"/>
    </source>
</evidence>
<evidence type="ECO:0000256" key="4">
    <source>
        <dbReference type="ARBA" id="ARBA00022840"/>
    </source>
</evidence>
<dbReference type="PROSITE" id="PS00039">
    <property type="entry name" value="DEAD_ATP_HELICASE"/>
    <property type="match status" value="1"/>
</dbReference>
<gene>
    <name evidence="11" type="ORF">A3E09_00140</name>
</gene>
<dbReference type="Pfam" id="PF00270">
    <property type="entry name" value="DEAD"/>
    <property type="match status" value="1"/>
</dbReference>
<organism evidence="11 12">
    <name type="scientific">Candidatus Liptonbacteria bacterium RIFCSPHIGHO2_12_FULL_60_13</name>
    <dbReference type="NCBI Taxonomy" id="1798648"/>
    <lineage>
        <taxon>Bacteria</taxon>
        <taxon>Candidatus Liptoniibacteriota</taxon>
    </lineage>
</organism>
<dbReference type="PROSITE" id="PS51195">
    <property type="entry name" value="Q_MOTIF"/>
    <property type="match status" value="1"/>
</dbReference>
<feature type="domain" description="Helicase C-terminal" evidence="9">
    <location>
        <begin position="232"/>
        <end position="381"/>
    </location>
</feature>
<evidence type="ECO:0000256" key="5">
    <source>
        <dbReference type="ARBA" id="ARBA00038437"/>
    </source>
</evidence>
<dbReference type="SUPFAM" id="SSF52540">
    <property type="entry name" value="P-loop containing nucleoside triphosphate hydrolases"/>
    <property type="match status" value="1"/>
</dbReference>
<evidence type="ECO:0000256" key="2">
    <source>
        <dbReference type="ARBA" id="ARBA00022801"/>
    </source>
</evidence>
<dbReference type="CDD" id="cd00268">
    <property type="entry name" value="DEADc"/>
    <property type="match status" value="1"/>
</dbReference>
<comment type="similarity">
    <text evidence="5 7">Belongs to the DEAD box helicase family.</text>
</comment>
<dbReference type="Proteomes" id="UP000178796">
    <property type="component" value="Unassembled WGS sequence"/>
</dbReference>
<evidence type="ECO:0000256" key="3">
    <source>
        <dbReference type="ARBA" id="ARBA00022806"/>
    </source>
</evidence>
<evidence type="ECO:0000259" key="8">
    <source>
        <dbReference type="PROSITE" id="PS51192"/>
    </source>
</evidence>
<dbReference type="InterPro" id="IPR050079">
    <property type="entry name" value="DEAD_box_RNA_helicase"/>
</dbReference>
<dbReference type="InterPro" id="IPR000629">
    <property type="entry name" value="RNA-helicase_DEAD-box_CS"/>
</dbReference>
<proteinExistence type="inferred from homology"/>
<dbReference type="GO" id="GO:0003676">
    <property type="term" value="F:nucleic acid binding"/>
    <property type="evidence" value="ECO:0007669"/>
    <property type="project" value="InterPro"/>
</dbReference>
<keyword evidence="1 7" id="KW-0547">Nucleotide-binding</keyword>
<evidence type="ECO:0000256" key="7">
    <source>
        <dbReference type="RuleBase" id="RU000492"/>
    </source>
</evidence>